<evidence type="ECO:0000313" key="4">
    <source>
        <dbReference type="Proteomes" id="UP000600547"/>
    </source>
</evidence>
<gene>
    <name evidence="3" type="ORF">GCM10008956_12690</name>
</gene>
<sequence>MRRLLLLGLLVACRPAPQAALPSAAPGSPVTLRVQAGALQVQGAGPVTVTCDTPAGPVVRVQAAPGRLAVPPGAVRCEAAAGEAGRPAVVELPAGSPTTPAAPAPPAAPATPATTAFPASSRVAVSGTLRVTPGRLSLGEREVWTVTADVRAGDRRAVPDGTPVELRAAGPLGETAVATRLTVNGVARWSLTPATAGRFTFTAASGAWVARGGAQAVSGLLGQRPRAVFTSRGLTLGPLRWQDGALPDDGTPVRLRALTRSGRVVWSADVAVAGGQVQVDTPRVRDAVTLRVELAGSEVSLPWP</sequence>
<evidence type="ECO:0000256" key="1">
    <source>
        <dbReference type="SAM" id="MobiDB-lite"/>
    </source>
</evidence>
<feature type="region of interest" description="Disordered" evidence="1">
    <location>
        <begin position="91"/>
        <end position="114"/>
    </location>
</feature>
<proteinExistence type="predicted"/>
<evidence type="ECO:0000256" key="2">
    <source>
        <dbReference type="SAM" id="SignalP"/>
    </source>
</evidence>
<evidence type="ECO:0000313" key="3">
    <source>
        <dbReference type="EMBL" id="GGM37801.1"/>
    </source>
</evidence>
<feature type="signal peptide" evidence="2">
    <location>
        <begin position="1"/>
        <end position="19"/>
    </location>
</feature>
<name>A0A8H9GM15_9DEIO</name>
<keyword evidence="2" id="KW-0732">Signal</keyword>
<reference evidence="4" key="1">
    <citation type="journal article" date="2019" name="Int. J. Syst. Evol. Microbiol.">
        <title>The Global Catalogue of Microorganisms (GCM) 10K type strain sequencing project: providing services to taxonomists for standard genome sequencing and annotation.</title>
        <authorList>
            <consortium name="The Broad Institute Genomics Platform"/>
            <consortium name="The Broad Institute Genome Sequencing Center for Infectious Disease"/>
            <person name="Wu L."/>
            <person name="Ma J."/>
        </authorList>
    </citation>
    <scope>NUCLEOTIDE SEQUENCE [LARGE SCALE GENOMIC DNA]</scope>
    <source>
        <strain evidence="4">JCM 31047</strain>
    </source>
</reference>
<dbReference type="AlphaFoldDB" id="A0A8H9GM15"/>
<dbReference type="EMBL" id="BMQG01000003">
    <property type="protein sequence ID" value="GGM37801.1"/>
    <property type="molecule type" value="Genomic_DNA"/>
</dbReference>
<organism evidence="3 4">
    <name type="scientific">Deinococcus arenae</name>
    <dbReference type="NCBI Taxonomy" id="1452751"/>
    <lineage>
        <taxon>Bacteria</taxon>
        <taxon>Thermotogati</taxon>
        <taxon>Deinococcota</taxon>
        <taxon>Deinococci</taxon>
        <taxon>Deinococcales</taxon>
        <taxon>Deinococcaceae</taxon>
        <taxon>Deinococcus</taxon>
    </lineage>
</organism>
<feature type="compositionally biased region" description="Pro residues" evidence="1">
    <location>
        <begin position="100"/>
        <end position="109"/>
    </location>
</feature>
<dbReference type="Proteomes" id="UP000600547">
    <property type="component" value="Unassembled WGS sequence"/>
</dbReference>
<accession>A0A8H9GM15</accession>
<keyword evidence="4" id="KW-1185">Reference proteome</keyword>
<protein>
    <submittedName>
        <fullName evidence="3">Uncharacterized protein</fullName>
    </submittedName>
</protein>
<comment type="caution">
    <text evidence="3">The sequence shown here is derived from an EMBL/GenBank/DDBJ whole genome shotgun (WGS) entry which is preliminary data.</text>
</comment>
<dbReference type="RefSeq" id="WP_162621509.1">
    <property type="nucleotide sequence ID" value="NZ_BMQG01000003.1"/>
</dbReference>
<feature type="chain" id="PRO_5034017894" evidence="2">
    <location>
        <begin position="20"/>
        <end position="304"/>
    </location>
</feature>